<feature type="non-terminal residue" evidence="1">
    <location>
        <position position="427"/>
    </location>
</feature>
<accession>A0A1J7IYS1</accession>
<feature type="non-terminal residue" evidence="1">
    <location>
        <position position="1"/>
    </location>
</feature>
<reference evidence="1 2" key="1">
    <citation type="submission" date="2016-10" db="EMBL/GenBank/DDBJ databases">
        <title>Draft genome sequence of Coniochaeta ligniaria NRRL30616, a lignocellulolytic fungus for bioabatement of inhibitors in plant biomass hydrolysates.</title>
        <authorList>
            <consortium name="DOE Joint Genome Institute"/>
            <person name="Jimenez D.J."/>
            <person name="Hector R.E."/>
            <person name="Riley R."/>
            <person name="Sun H."/>
            <person name="Grigoriev I.V."/>
            <person name="Van Elsas J.D."/>
            <person name="Nichols N.N."/>
        </authorList>
    </citation>
    <scope>NUCLEOTIDE SEQUENCE [LARGE SCALE GENOMIC DNA]</scope>
    <source>
        <strain evidence="1 2">NRRL 30616</strain>
    </source>
</reference>
<dbReference type="InterPro" id="IPR025204">
    <property type="entry name" value="CENP-L"/>
</dbReference>
<gene>
    <name evidence="1" type="ORF">CONLIGDRAFT_554224</name>
</gene>
<dbReference type="OrthoDB" id="8864979at2759"/>
<dbReference type="EMBL" id="KV875095">
    <property type="protein sequence ID" value="OIW32307.1"/>
    <property type="molecule type" value="Genomic_DNA"/>
</dbReference>
<name>A0A1J7IYS1_9PEZI</name>
<dbReference type="InParanoid" id="A0A1J7IYS1"/>
<sequence>EISSDSPEPGPPFFNTTFSTHRVSPLYVGAEPLNQDRFSALAKRLRDLLVGDVVRGVEVGLDGDGGVMARAGALEAVDLGWSSLASVLGIDREIMDSINGEEGRPASRDLGSDIGVAPDPVWDGGVTSRRLRSVSSRQALHISIRYEGALCTALLVPVLGGEEDTGLGDDLEEGVDGAGIFLPVPPNGLDSNTPVNPGHFCNLPLLLFRMPTPLRSIIVDFLSSTFDCRISPLRLGTRTLLTNLERWITVSKLMSGSAASKDVVITLGFSLPVSASPYPETDEPRTADLGLKSIDVIISPSELHRFRDEGTKHKPPDAAGKSKRQVDWTEHAVKRRRVDANLLEEDWDWRYKMRVDTNPSGSIAAPYPFTEALGTYFDEHLALNLFDSKTKITKVACGGFVMSESRMKLFSPPERELGGAAWHPVLG</sequence>
<organism evidence="1 2">
    <name type="scientific">Coniochaeta ligniaria NRRL 30616</name>
    <dbReference type="NCBI Taxonomy" id="1408157"/>
    <lineage>
        <taxon>Eukaryota</taxon>
        <taxon>Fungi</taxon>
        <taxon>Dikarya</taxon>
        <taxon>Ascomycota</taxon>
        <taxon>Pezizomycotina</taxon>
        <taxon>Sordariomycetes</taxon>
        <taxon>Sordariomycetidae</taxon>
        <taxon>Coniochaetales</taxon>
        <taxon>Coniochaetaceae</taxon>
        <taxon>Coniochaeta</taxon>
    </lineage>
</organism>
<protein>
    <submittedName>
        <fullName evidence="1">Uncharacterized protein</fullName>
    </submittedName>
</protein>
<dbReference type="Proteomes" id="UP000182658">
    <property type="component" value="Unassembled WGS sequence"/>
</dbReference>
<keyword evidence="2" id="KW-1185">Reference proteome</keyword>
<evidence type="ECO:0000313" key="1">
    <source>
        <dbReference type="EMBL" id="OIW32307.1"/>
    </source>
</evidence>
<dbReference type="AlphaFoldDB" id="A0A1J7IYS1"/>
<proteinExistence type="predicted"/>
<dbReference type="Pfam" id="PF13092">
    <property type="entry name" value="CENP-L"/>
    <property type="match status" value="1"/>
</dbReference>
<evidence type="ECO:0000313" key="2">
    <source>
        <dbReference type="Proteomes" id="UP000182658"/>
    </source>
</evidence>